<evidence type="ECO:0000313" key="7">
    <source>
        <dbReference type="Proteomes" id="UP000070409"/>
    </source>
</evidence>
<gene>
    <name evidence="5" type="ORF">AXK60_07630</name>
    <name evidence="4" type="ORF">AXK61_15805</name>
</gene>
<organism evidence="5 6">
    <name type="scientific">Tsukamurella pseudospumae</name>
    <dbReference type="NCBI Taxonomy" id="239498"/>
    <lineage>
        <taxon>Bacteria</taxon>
        <taxon>Bacillati</taxon>
        <taxon>Actinomycetota</taxon>
        <taxon>Actinomycetes</taxon>
        <taxon>Mycobacteriales</taxon>
        <taxon>Tsukamurellaceae</taxon>
        <taxon>Tsukamurella</taxon>
    </lineage>
</organism>
<dbReference type="GO" id="GO:0016616">
    <property type="term" value="F:oxidoreductase activity, acting on the CH-OH group of donors, NAD or NADP as acceptor"/>
    <property type="evidence" value="ECO:0007669"/>
    <property type="project" value="TreeGrafter"/>
</dbReference>
<feature type="domain" description="NAD-dependent epimerase/dehydratase" evidence="3">
    <location>
        <begin position="4"/>
        <end position="241"/>
    </location>
</feature>
<dbReference type="InterPro" id="IPR036291">
    <property type="entry name" value="NAD(P)-bd_dom_sf"/>
</dbReference>
<dbReference type="PANTHER" id="PTHR10366">
    <property type="entry name" value="NAD DEPENDENT EPIMERASE/DEHYDRATASE"/>
    <property type="match status" value="1"/>
</dbReference>
<reference evidence="6" key="3">
    <citation type="submission" date="2016-02" db="EMBL/GenBank/DDBJ databases">
        <authorList>
            <person name="Wen L."/>
            <person name="He K."/>
            <person name="Yang H."/>
        </authorList>
    </citation>
    <scope>NUCLEOTIDE SEQUENCE [LARGE SCALE GENOMIC DNA]</scope>
    <source>
        <strain evidence="6">JCM 15929</strain>
    </source>
</reference>
<reference evidence="4 7" key="1">
    <citation type="submission" date="2016-02" db="EMBL/GenBank/DDBJ databases">
        <authorList>
            <person name="Teng J.L."/>
            <person name="Tang Y."/>
            <person name="Huang Y."/>
            <person name="Guo F."/>
            <person name="Wei W."/>
            <person name="Chen J.H."/>
            <person name="Wong S.Y."/>
            <person name="Lau S.K."/>
            <person name="Woo P.C."/>
        </authorList>
    </citation>
    <scope>NUCLEOTIDE SEQUENCE [LARGE SCALE GENOMIC DNA]</scope>
    <source>
        <strain evidence="4 7">JCM 13375</strain>
    </source>
</reference>
<accession>A0A138AIQ8</accession>
<dbReference type="Gene3D" id="3.40.50.720">
    <property type="entry name" value="NAD(P)-binding Rossmann-like Domain"/>
    <property type="match status" value="1"/>
</dbReference>
<dbReference type="Pfam" id="PF01370">
    <property type="entry name" value="Epimerase"/>
    <property type="match status" value="1"/>
</dbReference>
<dbReference type="EMBL" id="LSRE01000008">
    <property type="protein sequence ID" value="KXP00060.1"/>
    <property type="molecule type" value="Genomic_DNA"/>
</dbReference>
<comment type="caution">
    <text evidence="5">The sequence shown here is derived from an EMBL/GenBank/DDBJ whole genome shotgun (WGS) entry which is preliminary data.</text>
</comment>
<protein>
    <submittedName>
        <fullName evidence="5">Epimerase</fullName>
    </submittedName>
</protein>
<keyword evidence="1" id="KW-0560">Oxidoreductase</keyword>
<dbReference type="FunFam" id="3.40.50.720:FF:000336">
    <property type="entry name" value="Aldehyde reductase"/>
    <property type="match status" value="1"/>
</dbReference>
<evidence type="ECO:0000256" key="1">
    <source>
        <dbReference type="ARBA" id="ARBA00023002"/>
    </source>
</evidence>
<evidence type="ECO:0000313" key="6">
    <source>
        <dbReference type="Proteomes" id="UP000070258"/>
    </source>
</evidence>
<dbReference type="InterPro" id="IPR050425">
    <property type="entry name" value="NAD(P)_dehydrat-like"/>
</dbReference>
<comment type="similarity">
    <text evidence="2">Belongs to the NAD(P)-dependent epimerase/dehydratase family. Dihydroflavonol-4-reductase subfamily.</text>
</comment>
<evidence type="ECO:0000313" key="4">
    <source>
        <dbReference type="EMBL" id="KXP00060.1"/>
    </source>
</evidence>
<evidence type="ECO:0000259" key="3">
    <source>
        <dbReference type="Pfam" id="PF01370"/>
    </source>
</evidence>
<dbReference type="PANTHER" id="PTHR10366:SF564">
    <property type="entry name" value="STEROL-4-ALPHA-CARBOXYLATE 3-DEHYDROGENASE, DECARBOXYLATING"/>
    <property type="match status" value="1"/>
</dbReference>
<reference evidence="5" key="2">
    <citation type="submission" date="2016-02" db="EMBL/GenBank/DDBJ databases">
        <authorList>
            <person name="Teng J.L."/>
            <person name="Yang Y."/>
            <person name="Huang Y."/>
            <person name="Guo F."/>
            <person name="Wei W."/>
            <person name="Chen J.H."/>
            <person name="Wong S.Y."/>
            <person name="Lau S.K."/>
            <person name="Woo P.C."/>
        </authorList>
    </citation>
    <scope>NUCLEOTIDE SEQUENCE</scope>
    <source>
        <strain evidence="5">JCM 15929</strain>
    </source>
</reference>
<dbReference type="Proteomes" id="UP000070258">
    <property type="component" value="Unassembled WGS sequence"/>
</dbReference>
<dbReference type="Proteomes" id="UP000070409">
    <property type="component" value="Unassembled WGS sequence"/>
</dbReference>
<dbReference type="InterPro" id="IPR001509">
    <property type="entry name" value="Epimerase_deHydtase"/>
</dbReference>
<dbReference type="OrthoDB" id="9778052at2"/>
<proteinExistence type="inferred from homology"/>
<dbReference type="EMBL" id="LSRF01000033">
    <property type="protein sequence ID" value="KXP10320.1"/>
    <property type="molecule type" value="Genomic_DNA"/>
</dbReference>
<dbReference type="CDD" id="cd05227">
    <property type="entry name" value="AR_SDR_e"/>
    <property type="match status" value="1"/>
</dbReference>
<keyword evidence="7" id="KW-1185">Reference proteome</keyword>
<dbReference type="STRING" id="239498.AXK60_07630"/>
<evidence type="ECO:0000256" key="2">
    <source>
        <dbReference type="ARBA" id="ARBA00023445"/>
    </source>
</evidence>
<name>A0A138AIQ8_9ACTN</name>
<evidence type="ECO:0000313" key="5">
    <source>
        <dbReference type="EMBL" id="KXP10320.1"/>
    </source>
</evidence>
<dbReference type="AlphaFoldDB" id="A0A138AIQ8"/>
<dbReference type="SUPFAM" id="SSF51735">
    <property type="entry name" value="NAD(P)-binding Rossmann-fold domains"/>
    <property type="match status" value="1"/>
</dbReference>
<sequence length="341" mass="36088">MTQVLVTGGSGFIGGWCVLAALEAGHDVRTTVRNLDKGDALRTRLHAAATFDDSRLTVVQADLTSDDGWGPATAGVDYVLHVASPTLRNGPVDEQQMVDAARGGVLRVLRAARGAGVQRVVLTSASGAVVYGHEPQSEPFTEEDWTDIDAGVPPYQKSKTLAERAAWEFVAGEGQGLELATIQPTAVLGPLLGNDDPPSLRTVAGMLNGSLPVCPPFGTGWVDVRDVADLHLRAMTDPAAAGERFIATSGHSLRMVELARILRDRLGDRAAKAPTREMPLLLAKVLALVNPQMRALRPQLGLNLDSSSAKAERVLGWRPRTVADSLEDTANSLLSQGSAAD</sequence>